<sequence>MRKLYTDIDIENIVGLEAHHMTGDTE</sequence>
<evidence type="ECO:0000313" key="2">
    <source>
        <dbReference type="Proteomes" id="UP000017651"/>
    </source>
</evidence>
<dbReference type="GeneID" id="18506524"/>
<evidence type="ECO:0000313" key="1">
    <source>
        <dbReference type="EMBL" id="AGY47113.1"/>
    </source>
</evidence>
<proteinExistence type="predicted"/>
<dbReference type="EMBL" id="KF669650">
    <property type="protein sequence ID" value="AGY47113.1"/>
    <property type="molecule type" value="Genomic_DNA"/>
</dbReference>
<name>U5PXD9_9CAUD</name>
<dbReference type="KEGG" id="vg:18506524"/>
<dbReference type="RefSeq" id="YP_009004216.1">
    <property type="nucleotide sequence ID" value="NC_023549.1"/>
</dbReference>
<organism evidence="1 2">
    <name type="scientific">Clavibacter phage CN1A</name>
    <dbReference type="NCBI Taxonomy" id="1406793"/>
    <lineage>
        <taxon>Viruses</taxon>
        <taxon>Duplodnaviria</taxon>
        <taxon>Heunggongvirae</taxon>
        <taxon>Uroviricota</taxon>
        <taxon>Caudoviricetes</taxon>
        <taxon>Cinunavirus</taxon>
        <taxon>Cinunavirus CN1A</taxon>
    </lineage>
</organism>
<reference evidence="1 2" key="1">
    <citation type="journal article" date="2013" name="Genome Announc.">
        <title>Complete Genome of Clavibacter michiganensis subsp. sepedonicusis Siphophage CN1A.</title>
        <authorList>
            <person name="Kongari R.R."/>
            <person name="Yao G.W."/>
            <person name="Chamakura K.R."/>
            <person name="Kuty Everett G.F."/>
        </authorList>
    </citation>
    <scope>NUCLEOTIDE SEQUENCE [LARGE SCALE GENOMIC DNA]</scope>
</reference>
<accession>U5PXD9</accession>
<protein>
    <submittedName>
        <fullName evidence="1">Uncharacterized protein</fullName>
    </submittedName>
</protein>
<keyword evidence="2" id="KW-1185">Reference proteome</keyword>
<gene>
    <name evidence="1" type="ORF">CN1A_4</name>
</gene>
<dbReference type="Proteomes" id="UP000017651">
    <property type="component" value="Segment"/>
</dbReference>